<feature type="compositionally biased region" description="Polar residues" evidence="1">
    <location>
        <begin position="20"/>
        <end position="33"/>
    </location>
</feature>
<feature type="region of interest" description="Disordered" evidence="1">
    <location>
        <begin position="56"/>
        <end position="86"/>
    </location>
</feature>
<feature type="compositionally biased region" description="Basic and acidic residues" evidence="1">
    <location>
        <begin position="994"/>
        <end position="1015"/>
    </location>
</feature>
<evidence type="ECO:0000313" key="3">
    <source>
        <dbReference type="Proteomes" id="UP000887563"/>
    </source>
</evidence>
<feature type="domain" description="PPM-type phosphatase" evidence="2">
    <location>
        <begin position="341"/>
        <end position="573"/>
    </location>
</feature>
<feature type="region of interest" description="Disordered" evidence="1">
    <location>
        <begin position="548"/>
        <end position="595"/>
    </location>
</feature>
<dbReference type="SUPFAM" id="SSF81606">
    <property type="entry name" value="PP2C-like"/>
    <property type="match status" value="1"/>
</dbReference>
<evidence type="ECO:0000259" key="2">
    <source>
        <dbReference type="PROSITE" id="PS51746"/>
    </source>
</evidence>
<feature type="compositionally biased region" description="Basic and acidic residues" evidence="1">
    <location>
        <begin position="188"/>
        <end position="207"/>
    </location>
</feature>
<feature type="compositionally biased region" description="Low complexity" evidence="1">
    <location>
        <begin position="565"/>
        <end position="581"/>
    </location>
</feature>
<feature type="compositionally biased region" description="Low complexity" evidence="1">
    <location>
        <begin position="1016"/>
        <end position="1034"/>
    </location>
</feature>
<dbReference type="PANTHER" id="PTHR21586:SF0">
    <property type="entry name" value="PP2C-LIKE DOMAIN-CONTAINING PROTEIN CG9801"/>
    <property type="match status" value="1"/>
</dbReference>
<proteinExistence type="predicted"/>
<dbReference type="InterPro" id="IPR053287">
    <property type="entry name" value="PP2C-like_domain"/>
</dbReference>
<reference evidence="4" key="1">
    <citation type="submission" date="2022-11" db="UniProtKB">
        <authorList>
            <consortium name="WormBaseParasite"/>
        </authorList>
    </citation>
    <scope>IDENTIFICATION</scope>
</reference>
<feature type="compositionally biased region" description="Basic and acidic residues" evidence="1">
    <location>
        <begin position="906"/>
        <end position="924"/>
    </location>
</feature>
<dbReference type="AlphaFoldDB" id="A0A914N293"/>
<feature type="region of interest" description="Disordered" evidence="1">
    <location>
        <begin position="131"/>
        <end position="228"/>
    </location>
</feature>
<evidence type="ECO:0000256" key="1">
    <source>
        <dbReference type="SAM" id="MobiDB-lite"/>
    </source>
</evidence>
<feature type="compositionally biased region" description="Polar residues" evidence="1">
    <location>
        <begin position="61"/>
        <end position="71"/>
    </location>
</feature>
<organism evidence="3 4">
    <name type="scientific">Meloidogyne incognita</name>
    <name type="common">Southern root-knot nematode worm</name>
    <name type="synonym">Oxyuris incognita</name>
    <dbReference type="NCBI Taxonomy" id="6306"/>
    <lineage>
        <taxon>Eukaryota</taxon>
        <taxon>Metazoa</taxon>
        <taxon>Ecdysozoa</taxon>
        <taxon>Nematoda</taxon>
        <taxon>Chromadorea</taxon>
        <taxon>Rhabditida</taxon>
        <taxon>Tylenchina</taxon>
        <taxon>Tylenchomorpha</taxon>
        <taxon>Tylenchoidea</taxon>
        <taxon>Meloidogynidae</taxon>
        <taxon>Meloidogyninae</taxon>
        <taxon>Meloidogyne</taxon>
        <taxon>Meloidogyne incognita group</taxon>
    </lineage>
</organism>
<feature type="region of interest" description="Disordered" evidence="1">
    <location>
        <begin position="906"/>
        <end position="958"/>
    </location>
</feature>
<feature type="compositionally biased region" description="Low complexity" evidence="1">
    <location>
        <begin position="830"/>
        <end position="843"/>
    </location>
</feature>
<feature type="region of interest" description="Disordered" evidence="1">
    <location>
        <begin position="818"/>
        <end position="843"/>
    </location>
</feature>
<evidence type="ECO:0000313" key="4">
    <source>
        <dbReference type="WBParaSite" id="Minc3s03587g34252"/>
    </source>
</evidence>
<feature type="region of interest" description="Disordered" evidence="1">
    <location>
        <begin position="981"/>
        <end position="1087"/>
    </location>
</feature>
<sequence length="1165" mass="132336">MSSFFRRHVRGLLRTTFSAPQSTETISSIATNNADDDFDNHDESEEERLLLSLDHRLGPAGTSSENNFQSRNGKKRQSAPEVYSGKTGLDLPNIHIGPLSLPVKACHTGPEGGLTCVQPMRQRTIAKMAKLDDEEFSLSSMDEEVDEEKEEVKEVDEREEEEEVREEEKERDEEREEEKEEEDEEENEVKAEKEVREEVKEGRRENGEENVEEENEEEKGTEEKRGTELKNEVIEEMNGFRPVDEDQEDLSGRYQQQTQLIKPTKETKFLEVPKKENKKIKKTTRKNKGRGKALIKSADSIEALGLVGADDFSPFRNGSALEQLDWSSWDEHRALGLSTSLYERHPVSGLPAGHPIADVFGIIARENNAILALADGVNWGEGARLAARCAIRGAIDHLNTAIERQQLNTTNEIFHSMLGAFHAAHALILQEGGALTTLCVAFVAPVKDSDSSVLCVCNVGDSLCFVYNQTHGVNEITLGSHNIAQMRDMRDAGGALGPVDGRNPQLHNLTCSMTFVEKGDLVFITSDGISDNFDPVVGKFCSIKRPREEAEEEVTETITSEKENNLTTNQQQQRNNTSSTLLPPPFHKTKSAPASNIENIRKPINGTHQHLSLQKPPLQNTNNNINNLIPSPLREMKRRQPAATLPFVDAPQRHELMLLRMNDIISNGLCIPHEHQQNFPQERRQISAVELCNNLVQFAYKLSSAKRHTLEDPELYRTRTHSRTEERLRRKMIRNMIMEMPGKLDHASVVAYQVGSEWPATNERENNERTIFEESPINNLKIEDLEIKEENREENVFNNAINSNKQSVAVQCSWRPPTAAFSRSSKHPQQHTQTQQTLNTNTTTQTKTFNTINISNNIINNQQKHQNIKEKRCLADLYPSKIVPVKTFEEKDVLIGLKTNKNVEKNREINTNKSPYEELPRFGEGDEEENSQSENYENKQTLNGDKGRKSKRRHVRGSLARHTLGVDVSWLKRLVTNKHGISTEENNSNKHVNNKHEENKEEKNKQEKNIKHENNKQNNRPENNLNNNNKHLNNIRTQQQQQHKHSPPTLNRNNNKHEEGETTRFSSTSSSSSTNSQKHQKHNPRLDSFDLINKNLKKGTSTISSLRKIKAAFASRPSSERRQIITNKNNNFILNKQPPNTTNSLIVSVDLGGNLQQQSLQHQRC</sequence>
<feature type="region of interest" description="Disordered" evidence="1">
    <location>
        <begin position="20"/>
        <end position="44"/>
    </location>
</feature>
<dbReference type="Proteomes" id="UP000887563">
    <property type="component" value="Unplaced"/>
</dbReference>
<dbReference type="InterPro" id="IPR001932">
    <property type="entry name" value="PPM-type_phosphatase-like_dom"/>
</dbReference>
<dbReference type="PROSITE" id="PS51746">
    <property type="entry name" value="PPM_2"/>
    <property type="match status" value="1"/>
</dbReference>
<feature type="compositionally biased region" description="Acidic residues" evidence="1">
    <location>
        <begin position="34"/>
        <end position="44"/>
    </location>
</feature>
<dbReference type="Gene3D" id="3.60.40.10">
    <property type="entry name" value="PPM-type phosphatase domain"/>
    <property type="match status" value="1"/>
</dbReference>
<dbReference type="PANTHER" id="PTHR21586">
    <property type="entry name" value="TIPA"/>
    <property type="match status" value="1"/>
</dbReference>
<dbReference type="WBParaSite" id="Minc3s03587g34252">
    <property type="protein sequence ID" value="Minc3s03587g34252"/>
    <property type="gene ID" value="Minc3s03587g34252"/>
</dbReference>
<dbReference type="InterPro" id="IPR036457">
    <property type="entry name" value="PPM-type-like_dom_sf"/>
</dbReference>
<feature type="compositionally biased region" description="Acidic residues" evidence="1">
    <location>
        <begin position="132"/>
        <end position="149"/>
    </location>
</feature>
<feature type="compositionally biased region" description="Acidic residues" evidence="1">
    <location>
        <begin position="208"/>
        <end position="220"/>
    </location>
</feature>
<feature type="compositionally biased region" description="Acidic residues" evidence="1">
    <location>
        <begin position="157"/>
        <end position="187"/>
    </location>
</feature>
<protein>
    <submittedName>
        <fullName evidence="4">PPM-type phosphatase domain-containing protein</fullName>
    </submittedName>
</protein>
<keyword evidence="3" id="KW-1185">Reference proteome</keyword>
<dbReference type="SMART" id="SM00332">
    <property type="entry name" value="PP2Cc"/>
    <property type="match status" value="1"/>
</dbReference>
<name>A0A914N293_MELIC</name>
<accession>A0A914N293</accession>
<feature type="compositionally biased region" description="Low complexity" evidence="1">
    <location>
        <begin position="1063"/>
        <end position="1076"/>
    </location>
</feature>
<dbReference type="Pfam" id="PF13672">
    <property type="entry name" value="PP2C_2"/>
    <property type="match status" value="1"/>
</dbReference>